<dbReference type="GO" id="GO:0015949">
    <property type="term" value="P:nucleobase-containing small molecule interconversion"/>
    <property type="evidence" value="ECO:0007669"/>
    <property type="project" value="TreeGrafter"/>
</dbReference>
<evidence type="ECO:0000256" key="2">
    <source>
        <dbReference type="ARBA" id="ARBA00022679"/>
    </source>
</evidence>
<evidence type="ECO:0000256" key="1">
    <source>
        <dbReference type="ARBA" id="ARBA00009427"/>
    </source>
</evidence>
<comment type="catalytic activity">
    <reaction evidence="6 8">
        <text>dCMP + ATP = dCDP + ADP</text>
        <dbReference type="Rhea" id="RHEA:25094"/>
        <dbReference type="ChEBI" id="CHEBI:30616"/>
        <dbReference type="ChEBI" id="CHEBI:57566"/>
        <dbReference type="ChEBI" id="CHEBI:58593"/>
        <dbReference type="ChEBI" id="CHEBI:456216"/>
        <dbReference type="EC" id="2.7.4.25"/>
    </reaction>
</comment>
<evidence type="ECO:0000256" key="7">
    <source>
        <dbReference type="ARBA" id="ARBA00048478"/>
    </source>
</evidence>
<evidence type="ECO:0000256" key="8">
    <source>
        <dbReference type="HAMAP-Rule" id="MF_00238"/>
    </source>
</evidence>
<dbReference type="GO" id="GO:0005829">
    <property type="term" value="C:cytosol"/>
    <property type="evidence" value="ECO:0007669"/>
    <property type="project" value="TreeGrafter"/>
</dbReference>
<keyword evidence="4 8" id="KW-0418">Kinase</keyword>
<dbReference type="InterPro" id="IPR003136">
    <property type="entry name" value="Cytidylate_kin"/>
</dbReference>
<keyword evidence="8" id="KW-0963">Cytoplasm</keyword>
<reference evidence="10 11" key="1">
    <citation type="submission" date="2019-02" db="EMBL/GenBank/DDBJ databases">
        <title>Genomic Encyclopedia of Archaeal and Bacterial Type Strains, Phase II (KMG-II): from individual species to whole genera.</title>
        <authorList>
            <person name="Goeker M."/>
        </authorList>
    </citation>
    <scope>NUCLEOTIDE SEQUENCE [LARGE SCALE GENOMIC DNA]</scope>
    <source>
        <strain evidence="10 11">DSM 21411</strain>
    </source>
</reference>
<evidence type="ECO:0000313" key="11">
    <source>
        <dbReference type="Proteomes" id="UP000292209"/>
    </source>
</evidence>
<dbReference type="SUPFAM" id="SSF52540">
    <property type="entry name" value="P-loop containing nucleoside triphosphate hydrolases"/>
    <property type="match status" value="1"/>
</dbReference>
<keyword evidence="5 8" id="KW-0067">ATP-binding</keyword>
<dbReference type="GO" id="GO:0036430">
    <property type="term" value="F:CMP kinase activity"/>
    <property type="evidence" value="ECO:0007669"/>
    <property type="project" value="RHEA"/>
</dbReference>
<accession>A0A4Q7P4X7</accession>
<evidence type="ECO:0000256" key="6">
    <source>
        <dbReference type="ARBA" id="ARBA00047615"/>
    </source>
</evidence>
<evidence type="ECO:0000256" key="5">
    <source>
        <dbReference type="ARBA" id="ARBA00022840"/>
    </source>
</evidence>
<dbReference type="EC" id="2.7.4.25" evidence="8"/>
<comment type="similarity">
    <text evidence="1 8">Belongs to the cytidylate kinase family. Type 1 subfamily.</text>
</comment>
<dbReference type="Gene3D" id="3.40.50.300">
    <property type="entry name" value="P-loop containing nucleotide triphosphate hydrolases"/>
    <property type="match status" value="1"/>
</dbReference>
<dbReference type="InterPro" id="IPR027417">
    <property type="entry name" value="P-loop_NTPase"/>
</dbReference>
<gene>
    <name evidence="8" type="primary">cmk</name>
    <name evidence="10" type="ORF">BC751_0245</name>
</gene>
<keyword evidence="3 8" id="KW-0547">Nucleotide-binding</keyword>
<keyword evidence="11" id="KW-1185">Reference proteome</keyword>
<dbReference type="HAMAP" id="MF_00238">
    <property type="entry name" value="Cytidyl_kinase_type1"/>
    <property type="match status" value="1"/>
</dbReference>
<dbReference type="PANTHER" id="PTHR21299:SF2">
    <property type="entry name" value="CYTIDYLATE KINASE"/>
    <property type="match status" value="1"/>
</dbReference>
<evidence type="ECO:0000256" key="4">
    <source>
        <dbReference type="ARBA" id="ARBA00022777"/>
    </source>
</evidence>
<evidence type="ECO:0000256" key="3">
    <source>
        <dbReference type="ARBA" id="ARBA00022741"/>
    </source>
</evidence>
<protein>
    <recommendedName>
        <fullName evidence="8">Cytidylate kinase</fullName>
        <shortName evidence="8">CK</shortName>
        <ecNumber evidence="8">2.7.4.25</ecNumber>
    </recommendedName>
    <alternativeName>
        <fullName evidence="8">Cytidine monophosphate kinase</fullName>
        <shortName evidence="8">CMP kinase</shortName>
    </alternativeName>
</protein>
<organism evidence="10 11">
    <name type="scientific">Cecembia calidifontis</name>
    <dbReference type="NCBI Taxonomy" id="1187080"/>
    <lineage>
        <taxon>Bacteria</taxon>
        <taxon>Pseudomonadati</taxon>
        <taxon>Bacteroidota</taxon>
        <taxon>Cytophagia</taxon>
        <taxon>Cytophagales</taxon>
        <taxon>Cyclobacteriaceae</taxon>
        <taxon>Cecembia</taxon>
    </lineage>
</organism>
<evidence type="ECO:0000313" key="10">
    <source>
        <dbReference type="EMBL" id="RZS94737.1"/>
    </source>
</evidence>
<name>A0A4Q7P4X7_9BACT</name>
<dbReference type="Proteomes" id="UP000292209">
    <property type="component" value="Unassembled WGS sequence"/>
</dbReference>
<dbReference type="AlphaFoldDB" id="A0A4Q7P4X7"/>
<keyword evidence="2 8" id="KW-0808">Transferase</keyword>
<dbReference type="GO" id="GO:0005524">
    <property type="term" value="F:ATP binding"/>
    <property type="evidence" value="ECO:0007669"/>
    <property type="project" value="UniProtKB-UniRule"/>
</dbReference>
<dbReference type="CDD" id="cd02020">
    <property type="entry name" value="CMPK"/>
    <property type="match status" value="1"/>
</dbReference>
<dbReference type="NCBIfam" id="TIGR00017">
    <property type="entry name" value="cmk"/>
    <property type="match status" value="1"/>
</dbReference>
<feature type="binding site" evidence="8">
    <location>
        <begin position="16"/>
        <end position="24"/>
    </location>
    <ligand>
        <name>ATP</name>
        <dbReference type="ChEBI" id="CHEBI:30616"/>
    </ligand>
</feature>
<dbReference type="GO" id="GO:0036431">
    <property type="term" value="F:dCMP kinase activity"/>
    <property type="evidence" value="ECO:0007669"/>
    <property type="project" value="InterPro"/>
</dbReference>
<sequence length="241" mass="27095">MGYFYFMQKIVIAIDGYSGCGKSSTAKAVAKILGYTYIDSGAMYRAATLYFLKHQIDLSDKAAVNKALKHIQISFQTDKASGQQETYLNGENVEQQIRSMEVSDFVSEVSKIKEVRKELVSQQQQLGKAKGVVMDGRDIGTVVFPDAELKVFMTADLEIRAKRRQKELIEKGQEVTLEEIIRNLAERDKIDSTRAESPLVRAEDAVDVDTSYLDFDDQVKKIVELANERIGLYSKAYGSNH</sequence>
<comment type="catalytic activity">
    <reaction evidence="7 8">
        <text>CMP + ATP = CDP + ADP</text>
        <dbReference type="Rhea" id="RHEA:11600"/>
        <dbReference type="ChEBI" id="CHEBI:30616"/>
        <dbReference type="ChEBI" id="CHEBI:58069"/>
        <dbReference type="ChEBI" id="CHEBI:60377"/>
        <dbReference type="ChEBI" id="CHEBI:456216"/>
        <dbReference type="EC" id="2.7.4.25"/>
    </reaction>
</comment>
<dbReference type="InterPro" id="IPR011994">
    <property type="entry name" value="Cytidylate_kinase_dom"/>
</dbReference>
<dbReference type="PANTHER" id="PTHR21299">
    <property type="entry name" value="CYTIDYLATE KINASE/PANTOATE-BETA-ALANINE LIGASE"/>
    <property type="match status" value="1"/>
</dbReference>
<dbReference type="EMBL" id="SGXG01000001">
    <property type="protein sequence ID" value="RZS94737.1"/>
    <property type="molecule type" value="Genomic_DNA"/>
</dbReference>
<dbReference type="GO" id="GO:0006220">
    <property type="term" value="P:pyrimidine nucleotide metabolic process"/>
    <property type="evidence" value="ECO:0007669"/>
    <property type="project" value="UniProtKB-UniRule"/>
</dbReference>
<proteinExistence type="inferred from homology"/>
<dbReference type="Pfam" id="PF02224">
    <property type="entry name" value="Cytidylate_kin"/>
    <property type="match status" value="1"/>
</dbReference>
<evidence type="ECO:0000259" key="9">
    <source>
        <dbReference type="Pfam" id="PF02224"/>
    </source>
</evidence>
<comment type="caution">
    <text evidence="10">The sequence shown here is derived from an EMBL/GenBank/DDBJ whole genome shotgun (WGS) entry which is preliminary data.</text>
</comment>
<comment type="subcellular location">
    <subcellularLocation>
        <location evidence="8">Cytoplasm</location>
    </subcellularLocation>
</comment>
<feature type="domain" description="Cytidylate kinase" evidence="9">
    <location>
        <begin position="12"/>
        <end position="227"/>
    </location>
</feature>